<accession>A0A2H3L3L0</accession>
<dbReference type="Gene3D" id="1.10.357.10">
    <property type="entry name" value="Tetracycline Repressor, domain 2"/>
    <property type="match status" value="1"/>
</dbReference>
<comment type="caution">
    <text evidence="6">The sequence shown here is derived from an EMBL/GenBank/DDBJ whole genome shotgun (WGS) entry which is preliminary data.</text>
</comment>
<dbReference type="OrthoDB" id="2732116at2"/>
<dbReference type="InterPro" id="IPR009057">
    <property type="entry name" value="Homeodomain-like_sf"/>
</dbReference>
<organism evidence="6 7">
    <name type="scientific">Candidatus Chloroploca asiatica</name>
    <dbReference type="NCBI Taxonomy" id="1506545"/>
    <lineage>
        <taxon>Bacteria</taxon>
        <taxon>Bacillati</taxon>
        <taxon>Chloroflexota</taxon>
        <taxon>Chloroflexia</taxon>
        <taxon>Chloroflexales</taxon>
        <taxon>Chloroflexineae</taxon>
        <taxon>Oscillochloridaceae</taxon>
        <taxon>Candidatus Chloroploca</taxon>
    </lineage>
</organism>
<gene>
    <name evidence="6" type="ORF">A9Q02_17750</name>
</gene>
<dbReference type="Proteomes" id="UP000220922">
    <property type="component" value="Unassembled WGS sequence"/>
</dbReference>
<feature type="domain" description="HTH tetR-type" evidence="5">
    <location>
        <begin position="9"/>
        <end position="69"/>
    </location>
</feature>
<keyword evidence="1" id="KW-0805">Transcription regulation</keyword>
<dbReference type="FunFam" id="1.10.10.60:FF:000141">
    <property type="entry name" value="TetR family transcriptional regulator"/>
    <property type="match status" value="1"/>
</dbReference>
<dbReference type="SUPFAM" id="SSF48498">
    <property type="entry name" value="Tetracyclin repressor-like, C-terminal domain"/>
    <property type="match status" value="1"/>
</dbReference>
<name>A0A2H3L3L0_9CHLR</name>
<evidence type="ECO:0000256" key="4">
    <source>
        <dbReference type="PROSITE-ProRule" id="PRU00335"/>
    </source>
</evidence>
<proteinExistence type="predicted"/>
<dbReference type="PROSITE" id="PS50977">
    <property type="entry name" value="HTH_TETR_2"/>
    <property type="match status" value="1"/>
</dbReference>
<evidence type="ECO:0000313" key="6">
    <source>
        <dbReference type="EMBL" id="PDV97735.1"/>
    </source>
</evidence>
<dbReference type="InterPro" id="IPR050109">
    <property type="entry name" value="HTH-type_TetR-like_transc_reg"/>
</dbReference>
<dbReference type="InterPro" id="IPR001647">
    <property type="entry name" value="HTH_TetR"/>
</dbReference>
<dbReference type="GO" id="GO:0003700">
    <property type="term" value="F:DNA-binding transcription factor activity"/>
    <property type="evidence" value="ECO:0007669"/>
    <property type="project" value="TreeGrafter"/>
</dbReference>
<evidence type="ECO:0000313" key="7">
    <source>
        <dbReference type="Proteomes" id="UP000220922"/>
    </source>
</evidence>
<dbReference type="AlphaFoldDB" id="A0A2H3L3L0"/>
<dbReference type="InterPro" id="IPR036271">
    <property type="entry name" value="Tet_transcr_reg_TetR-rel_C_sf"/>
</dbReference>
<keyword evidence="3" id="KW-0804">Transcription</keyword>
<dbReference type="SUPFAM" id="SSF46689">
    <property type="entry name" value="Homeodomain-like"/>
    <property type="match status" value="1"/>
</dbReference>
<sequence length="207" mass="22845">MQDFEPVSSPTAVKIVDAASNLFLQRGYKAVSINDIIREADVTKPTLYYYFADKEALFVQMGLRVLAEMGERLRYAAATPGALAERLVAVAAVLMANRDTDMRLMRHEMAAHLGPGHRAMLGRAFYAQLFVPIVGVMEAGLADGELARYSALTLAKMFMGMAEAFQEFAPRTLEGWEHQSETVFGTSDLNLHTLVDLFLHGVGITKE</sequence>
<evidence type="ECO:0000256" key="3">
    <source>
        <dbReference type="ARBA" id="ARBA00023163"/>
    </source>
</evidence>
<dbReference type="PANTHER" id="PTHR30055:SF226">
    <property type="entry name" value="HTH-TYPE TRANSCRIPTIONAL REGULATOR PKSA"/>
    <property type="match status" value="1"/>
</dbReference>
<dbReference type="InterPro" id="IPR023772">
    <property type="entry name" value="DNA-bd_HTH_TetR-type_CS"/>
</dbReference>
<keyword evidence="7" id="KW-1185">Reference proteome</keyword>
<dbReference type="GO" id="GO:0045892">
    <property type="term" value="P:negative regulation of DNA-templated transcription"/>
    <property type="evidence" value="ECO:0007669"/>
    <property type="project" value="UniProtKB-ARBA"/>
</dbReference>
<dbReference type="Gene3D" id="1.10.10.60">
    <property type="entry name" value="Homeodomain-like"/>
    <property type="match status" value="1"/>
</dbReference>
<dbReference type="PRINTS" id="PR00455">
    <property type="entry name" value="HTHTETR"/>
</dbReference>
<evidence type="ECO:0000256" key="1">
    <source>
        <dbReference type="ARBA" id="ARBA00023015"/>
    </source>
</evidence>
<feature type="DNA-binding region" description="H-T-H motif" evidence="4">
    <location>
        <begin position="32"/>
        <end position="51"/>
    </location>
</feature>
<keyword evidence="2 4" id="KW-0238">DNA-binding</keyword>
<dbReference type="PROSITE" id="PS01081">
    <property type="entry name" value="HTH_TETR_1"/>
    <property type="match status" value="1"/>
</dbReference>
<protein>
    <recommendedName>
        <fullName evidence="5">HTH tetR-type domain-containing protein</fullName>
    </recommendedName>
</protein>
<dbReference type="GO" id="GO:0000976">
    <property type="term" value="F:transcription cis-regulatory region binding"/>
    <property type="evidence" value="ECO:0007669"/>
    <property type="project" value="TreeGrafter"/>
</dbReference>
<evidence type="ECO:0000256" key="2">
    <source>
        <dbReference type="ARBA" id="ARBA00023125"/>
    </source>
</evidence>
<dbReference type="EMBL" id="LYXE01000126">
    <property type="protein sequence ID" value="PDV97735.1"/>
    <property type="molecule type" value="Genomic_DNA"/>
</dbReference>
<reference evidence="6 7" key="1">
    <citation type="submission" date="2016-05" db="EMBL/GenBank/DDBJ databases">
        <authorList>
            <person name="Lavstsen T."/>
            <person name="Jespersen J.S."/>
        </authorList>
    </citation>
    <scope>NUCLEOTIDE SEQUENCE [LARGE SCALE GENOMIC DNA]</scope>
    <source>
        <strain evidence="6 7">B7-9</strain>
    </source>
</reference>
<evidence type="ECO:0000259" key="5">
    <source>
        <dbReference type="PROSITE" id="PS50977"/>
    </source>
</evidence>
<dbReference type="Pfam" id="PF00440">
    <property type="entry name" value="TetR_N"/>
    <property type="match status" value="1"/>
</dbReference>
<dbReference type="PANTHER" id="PTHR30055">
    <property type="entry name" value="HTH-TYPE TRANSCRIPTIONAL REGULATOR RUTR"/>
    <property type="match status" value="1"/>
</dbReference>
<dbReference type="RefSeq" id="WP_097654160.1">
    <property type="nucleotide sequence ID" value="NZ_LYXE01000126.1"/>
</dbReference>